<name>A0A6J2VLA5_CHACN</name>
<dbReference type="Proteomes" id="UP000504632">
    <property type="component" value="Chromosome 6"/>
</dbReference>
<feature type="transmembrane region" description="Helical" evidence="1">
    <location>
        <begin position="261"/>
        <end position="293"/>
    </location>
</feature>
<dbReference type="RefSeq" id="XP_030632663.1">
    <property type="nucleotide sequence ID" value="XM_030776803.1"/>
</dbReference>
<dbReference type="InterPro" id="IPR012337">
    <property type="entry name" value="RNaseH-like_sf"/>
</dbReference>
<keyword evidence="1" id="KW-0812">Transmembrane</keyword>
<keyword evidence="1" id="KW-0472">Membrane</keyword>
<evidence type="ECO:0000256" key="1">
    <source>
        <dbReference type="SAM" id="Phobius"/>
    </source>
</evidence>
<dbReference type="GeneID" id="115814083"/>
<dbReference type="AlphaFoldDB" id="A0A6J2VLA5"/>
<accession>A0A6J2VLA5</accession>
<dbReference type="InParanoid" id="A0A6J2VLA5"/>
<sequence>MSTSSRLHWTPEIAKTADAARRVVSHFRHSAAATSALKKRQEQFSVKEIKKGQNDCVTHWNSTFVMLERLCEQRIPAQAALADETITKPQTHHALTLRASQWELLEHPLPVLRPFPKATTFMCAQLYVGLSFIYPVTDRVLMARESDMAAIRSFKKTVQQQLVTRFKLDSEGLAESVPVVACVLDPCFKDMQFLPEKRPQSTWLAQEVDKHQTVAGNRSSWRKPTQTRGERANSTTLTAWPGIEHETVLPTAPPCHPWQHLIIPMISVMMLLMTAWTGLMVTAEAFCIVFELMQDIYRCPRPRRVLEYSSFSGKECSGSP</sequence>
<organism evidence="2 3">
    <name type="scientific">Chanos chanos</name>
    <name type="common">Milkfish</name>
    <name type="synonym">Mugil chanos</name>
    <dbReference type="NCBI Taxonomy" id="29144"/>
    <lineage>
        <taxon>Eukaryota</taxon>
        <taxon>Metazoa</taxon>
        <taxon>Chordata</taxon>
        <taxon>Craniata</taxon>
        <taxon>Vertebrata</taxon>
        <taxon>Euteleostomi</taxon>
        <taxon>Actinopterygii</taxon>
        <taxon>Neopterygii</taxon>
        <taxon>Teleostei</taxon>
        <taxon>Ostariophysi</taxon>
        <taxon>Gonorynchiformes</taxon>
        <taxon>Chanidae</taxon>
        <taxon>Chanos</taxon>
    </lineage>
</organism>
<gene>
    <name evidence="3" type="primary">LOC115814083</name>
</gene>
<dbReference type="PANTHER" id="PTHR47241">
    <property type="entry name" value="FINGER PROTEIN, PUTATIVE-RELATED"/>
    <property type="match status" value="1"/>
</dbReference>
<dbReference type="SUPFAM" id="SSF53098">
    <property type="entry name" value="Ribonuclease H-like"/>
    <property type="match status" value="1"/>
</dbReference>
<evidence type="ECO:0000313" key="3">
    <source>
        <dbReference type="RefSeq" id="XP_030632663.1"/>
    </source>
</evidence>
<keyword evidence="2" id="KW-1185">Reference proteome</keyword>
<dbReference type="InterPro" id="IPR052865">
    <property type="entry name" value="Zinc_finger_BED"/>
</dbReference>
<proteinExistence type="predicted"/>
<dbReference type="OrthoDB" id="1869581at2759"/>
<dbReference type="PANTHER" id="PTHR47241:SF1">
    <property type="entry name" value="BED-TYPE DOMAIN-CONTAINING PROTEIN"/>
    <property type="match status" value="1"/>
</dbReference>
<keyword evidence="1" id="KW-1133">Transmembrane helix</keyword>
<reference evidence="3" key="1">
    <citation type="submission" date="2025-08" db="UniProtKB">
        <authorList>
            <consortium name="RefSeq"/>
        </authorList>
    </citation>
    <scope>IDENTIFICATION</scope>
</reference>
<evidence type="ECO:0000313" key="2">
    <source>
        <dbReference type="Proteomes" id="UP000504632"/>
    </source>
</evidence>
<protein>
    <submittedName>
        <fullName evidence="3">Zinc finger BED domain-containing protein 6-like</fullName>
    </submittedName>
</protein>